<dbReference type="CDD" id="cd00833">
    <property type="entry name" value="PKS"/>
    <property type="match status" value="1"/>
</dbReference>
<dbReference type="InterPro" id="IPR001227">
    <property type="entry name" value="Ac_transferase_dom_sf"/>
</dbReference>
<dbReference type="Gene3D" id="3.40.366.10">
    <property type="entry name" value="Malonyl-Coenzyme A Acyl Carrier Protein, domain 2"/>
    <property type="match status" value="1"/>
</dbReference>
<dbReference type="PANTHER" id="PTHR43775">
    <property type="entry name" value="FATTY ACID SYNTHASE"/>
    <property type="match status" value="1"/>
</dbReference>
<dbReference type="SUPFAM" id="SSF47336">
    <property type="entry name" value="ACP-like"/>
    <property type="match status" value="1"/>
</dbReference>
<dbReference type="InterPro" id="IPR020806">
    <property type="entry name" value="PKS_PP-bd"/>
</dbReference>
<dbReference type="Pfam" id="PF08240">
    <property type="entry name" value="ADH_N"/>
    <property type="match status" value="1"/>
</dbReference>
<dbReference type="Pfam" id="PF02801">
    <property type="entry name" value="Ketoacyl-synt_C"/>
    <property type="match status" value="1"/>
</dbReference>
<dbReference type="InterPro" id="IPR032821">
    <property type="entry name" value="PKS_assoc"/>
</dbReference>
<dbReference type="GO" id="GO:0031177">
    <property type="term" value="F:phosphopantetheine binding"/>
    <property type="evidence" value="ECO:0007669"/>
    <property type="project" value="InterPro"/>
</dbReference>
<dbReference type="CDD" id="cd05195">
    <property type="entry name" value="enoyl_red"/>
    <property type="match status" value="1"/>
</dbReference>
<dbReference type="InterPro" id="IPR020841">
    <property type="entry name" value="PKS_Beta-ketoAc_synthase_dom"/>
</dbReference>
<dbReference type="InterPro" id="IPR020807">
    <property type="entry name" value="PKS_DH"/>
</dbReference>
<dbReference type="Gene3D" id="3.90.180.10">
    <property type="entry name" value="Medium-chain alcohol dehydrogenases, catalytic domain"/>
    <property type="match status" value="1"/>
</dbReference>
<dbReference type="Proteomes" id="UP000652219">
    <property type="component" value="Unassembled WGS sequence"/>
</dbReference>
<dbReference type="Pfam" id="PF21089">
    <property type="entry name" value="PKS_DH_N"/>
    <property type="match status" value="1"/>
</dbReference>
<dbReference type="SUPFAM" id="SSF51735">
    <property type="entry name" value="NAD(P)-binding Rossmann-fold domains"/>
    <property type="match status" value="3"/>
</dbReference>
<feature type="region of interest" description="N-terminal hotdog fold" evidence="6">
    <location>
        <begin position="1011"/>
        <end position="1152"/>
    </location>
</feature>
<dbReference type="InterPro" id="IPR016035">
    <property type="entry name" value="Acyl_Trfase/lysoPLipase"/>
</dbReference>
<dbReference type="InterPro" id="IPR057326">
    <property type="entry name" value="KR_dom"/>
</dbReference>
<evidence type="ECO:0000256" key="4">
    <source>
        <dbReference type="ARBA" id="ARBA00023002"/>
    </source>
</evidence>
<dbReference type="EMBL" id="WIGN01000063">
    <property type="protein sequence ID" value="KAF6812414.1"/>
    <property type="molecule type" value="Genomic_DNA"/>
</dbReference>
<dbReference type="InterPro" id="IPR014031">
    <property type="entry name" value="Ketoacyl_synth_C"/>
</dbReference>
<evidence type="ECO:0000256" key="2">
    <source>
        <dbReference type="ARBA" id="ARBA00022553"/>
    </source>
</evidence>
<dbReference type="SUPFAM" id="SSF53901">
    <property type="entry name" value="Thiolase-like"/>
    <property type="match status" value="1"/>
</dbReference>
<evidence type="ECO:0000256" key="3">
    <source>
        <dbReference type="ARBA" id="ARBA00022679"/>
    </source>
</evidence>
<dbReference type="InterPro" id="IPR006162">
    <property type="entry name" value="Ppantetheine_attach_site"/>
</dbReference>
<evidence type="ECO:0000259" key="8">
    <source>
        <dbReference type="PROSITE" id="PS50075"/>
    </source>
</evidence>
<feature type="domain" description="Ketosynthase family 3 (KS3)" evidence="9">
    <location>
        <begin position="68"/>
        <end position="501"/>
    </location>
</feature>
<evidence type="ECO:0000259" key="9">
    <source>
        <dbReference type="PROSITE" id="PS52004"/>
    </source>
</evidence>
<dbReference type="SMART" id="SM00826">
    <property type="entry name" value="PKS_DH"/>
    <property type="match status" value="1"/>
</dbReference>
<dbReference type="SUPFAM" id="SSF55048">
    <property type="entry name" value="Probable ACP-binding domain of malonyl-CoA ACP transacylase"/>
    <property type="match status" value="1"/>
</dbReference>
<dbReference type="InterPro" id="IPR049551">
    <property type="entry name" value="PKS_DH_C"/>
</dbReference>
<dbReference type="Gene3D" id="3.40.47.10">
    <property type="match status" value="1"/>
</dbReference>
<name>A0A8H6JFY6_9PEZI</name>
<keyword evidence="5" id="KW-0511">Multifunctional enzyme</keyword>
<feature type="region of interest" description="Disordered" evidence="7">
    <location>
        <begin position="1502"/>
        <end position="1540"/>
    </location>
</feature>
<keyword evidence="1" id="KW-0596">Phosphopantetheine</keyword>
<feature type="region of interest" description="Disordered" evidence="7">
    <location>
        <begin position="513"/>
        <end position="547"/>
    </location>
</feature>
<evidence type="ECO:0000313" key="11">
    <source>
        <dbReference type="EMBL" id="KAF6812414.1"/>
    </source>
</evidence>
<protein>
    <submittedName>
        <fullName evidence="11">Beta-ketoacyl synthase domain-containing protein</fullName>
    </submittedName>
</protein>
<dbReference type="GO" id="GO:0030639">
    <property type="term" value="P:polyketide biosynthetic process"/>
    <property type="evidence" value="ECO:0007669"/>
    <property type="project" value="UniProtKB-ARBA"/>
</dbReference>
<evidence type="ECO:0000313" key="12">
    <source>
        <dbReference type="Proteomes" id="UP000652219"/>
    </source>
</evidence>
<feature type="compositionally biased region" description="Polar residues" evidence="7">
    <location>
        <begin position="333"/>
        <end position="343"/>
    </location>
</feature>
<organism evidence="11 12">
    <name type="scientific">Colletotrichum sojae</name>
    <dbReference type="NCBI Taxonomy" id="2175907"/>
    <lineage>
        <taxon>Eukaryota</taxon>
        <taxon>Fungi</taxon>
        <taxon>Dikarya</taxon>
        <taxon>Ascomycota</taxon>
        <taxon>Pezizomycotina</taxon>
        <taxon>Sordariomycetes</taxon>
        <taxon>Hypocreomycetidae</taxon>
        <taxon>Glomerellales</taxon>
        <taxon>Glomerellaceae</taxon>
        <taxon>Colletotrichum</taxon>
        <taxon>Colletotrichum orchidearum species complex</taxon>
    </lineage>
</organism>
<dbReference type="InterPro" id="IPR036291">
    <property type="entry name" value="NAD(P)-bd_dom_sf"/>
</dbReference>
<feature type="region of interest" description="C-terminal hotdog fold" evidence="6">
    <location>
        <begin position="1166"/>
        <end position="1325"/>
    </location>
</feature>
<dbReference type="Gene3D" id="3.30.70.3290">
    <property type="match status" value="1"/>
</dbReference>
<dbReference type="InterPro" id="IPR013154">
    <property type="entry name" value="ADH-like_N"/>
</dbReference>
<dbReference type="InterPro" id="IPR014030">
    <property type="entry name" value="Ketoacyl_synth_N"/>
</dbReference>
<reference evidence="11 12" key="1">
    <citation type="journal article" date="2020" name="Phytopathology">
        <title>Genome Sequence Resources of Colletotrichum truncatum, C. plurivorum, C. musicola, and C. sojae: Four Species Pathogenic to Soybean (Glycine max).</title>
        <authorList>
            <person name="Rogerio F."/>
            <person name="Boufleur T.R."/>
            <person name="Ciampi-Guillardi M."/>
            <person name="Sukno S.A."/>
            <person name="Thon M.R."/>
            <person name="Massola Junior N.S."/>
            <person name="Baroncelli R."/>
        </authorList>
    </citation>
    <scope>NUCLEOTIDE SEQUENCE [LARGE SCALE GENOMIC DNA]</scope>
    <source>
        <strain evidence="11 12">LFN0009</strain>
    </source>
</reference>
<dbReference type="SMART" id="SM00823">
    <property type="entry name" value="PKS_PP"/>
    <property type="match status" value="1"/>
</dbReference>
<keyword evidence="12" id="KW-1185">Reference proteome</keyword>
<dbReference type="InterPro" id="IPR014043">
    <property type="entry name" value="Acyl_transferase_dom"/>
</dbReference>
<dbReference type="Pfam" id="PF16197">
    <property type="entry name" value="KAsynt_C_assoc"/>
    <property type="match status" value="1"/>
</dbReference>
<comment type="caution">
    <text evidence="11">The sequence shown here is derived from an EMBL/GenBank/DDBJ whole genome shotgun (WGS) entry which is preliminary data.</text>
</comment>
<feature type="domain" description="PKS/mFAS DH" evidence="10">
    <location>
        <begin position="1011"/>
        <end position="1325"/>
    </location>
</feature>
<dbReference type="Pfam" id="PF00109">
    <property type="entry name" value="ketoacyl-synt"/>
    <property type="match status" value="1"/>
</dbReference>
<dbReference type="InterPro" id="IPR056501">
    <property type="entry name" value="NAD-bd_HRPKS_sdrA"/>
</dbReference>
<dbReference type="InterPro" id="IPR013968">
    <property type="entry name" value="PKS_KR"/>
</dbReference>
<evidence type="ECO:0000256" key="6">
    <source>
        <dbReference type="PROSITE-ProRule" id="PRU01363"/>
    </source>
</evidence>
<dbReference type="Gene3D" id="3.10.129.110">
    <property type="entry name" value="Polyketide synthase dehydratase"/>
    <property type="match status" value="1"/>
</dbReference>
<dbReference type="InterPro" id="IPR021842">
    <property type="entry name" value="DUF3435"/>
</dbReference>
<dbReference type="Pfam" id="PF11917">
    <property type="entry name" value="DUF3435"/>
    <property type="match status" value="1"/>
</dbReference>
<dbReference type="Pfam" id="PF14765">
    <property type="entry name" value="PS-DH"/>
    <property type="match status" value="1"/>
</dbReference>
<dbReference type="InterPro" id="IPR049900">
    <property type="entry name" value="PKS_mFAS_DH"/>
</dbReference>
<dbReference type="Pfam" id="PF23114">
    <property type="entry name" value="NAD-bd_HRPKS_sdrA"/>
    <property type="match status" value="1"/>
</dbReference>
<dbReference type="InterPro" id="IPR020843">
    <property type="entry name" value="ER"/>
</dbReference>
<feature type="compositionally biased region" description="Basic residues" evidence="7">
    <location>
        <begin position="3245"/>
        <end position="3261"/>
    </location>
</feature>
<dbReference type="SMART" id="SM00822">
    <property type="entry name" value="PKS_KR"/>
    <property type="match status" value="1"/>
</dbReference>
<dbReference type="SUPFAM" id="SSF50129">
    <property type="entry name" value="GroES-like"/>
    <property type="match status" value="1"/>
</dbReference>
<feature type="domain" description="Carrier" evidence="8">
    <location>
        <begin position="2420"/>
        <end position="2496"/>
    </location>
</feature>
<dbReference type="GO" id="GO:0004312">
    <property type="term" value="F:fatty acid synthase activity"/>
    <property type="evidence" value="ECO:0007669"/>
    <property type="project" value="TreeGrafter"/>
</dbReference>
<dbReference type="PROSITE" id="PS50075">
    <property type="entry name" value="CARRIER"/>
    <property type="match status" value="1"/>
</dbReference>
<dbReference type="InterPro" id="IPR050091">
    <property type="entry name" value="PKS_NRPS_Biosynth_Enz"/>
</dbReference>
<dbReference type="SMART" id="SM00825">
    <property type="entry name" value="PKS_KS"/>
    <property type="match status" value="1"/>
</dbReference>
<dbReference type="Gene3D" id="1.10.1200.10">
    <property type="entry name" value="ACP-like"/>
    <property type="match status" value="1"/>
</dbReference>
<feature type="region of interest" description="Disordered" evidence="7">
    <location>
        <begin position="3236"/>
        <end position="3261"/>
    </location>
</feature>
<dbReference type="PANTHER" id="PTHR43775:SF18">
    <property type="entry name" value="ENZYME, PUTATIVE (JCVI)-RELATED"/>
    <property type="match status" value="1"/>
</dbReference>
<dbReference type="InterPro" id="IPR049552">
    <property type="entry name" value="PKS_DH_N"/>
</dbReference>
<dbReference type="InterPro" id="IPR009081">
    <property type="entry name" value="PP-bd_ACP"/>
</dbReference>
<dbReference type="PROSITE" id="PS00012">
    <property type="entry name" value="PHOSPHOPANTETHEINE"/>
    <property type="match status" value="1"/>
</dbReference>
<feature type="region of interest" description="Disordered" evidence="7">
    <location>
        <begin position="332"/>
        <end position="351"/>
    </location>
</feature>
<dbReference type="InterPro" id="IPR016036">
    <property type="entry name" value="Malonyl_transacylase_ACP-bd"/>
</dbReference>
<sequence length="3261" mass="358637">MSATPVNIHRIVRTKGLCTCDGKVNGERNIVWLETDEICIRGRDDFGLSLYTSAVYSVETMAKSKYQQEPMAIVGFSCRLPGGNNSAQKLWSFLERGGIAPNTVPPSRFNLAGHWDGSHKPGTMRPAGGMFLSDDIDVATFDAGFFEVSGADATAMDPNQRQMLEVVYEALENAGIPLEKLDGKPVGCYVGSYATDYLDMMQRDAEDRAPGFLIGTGRAVMANRISYFLNIKGPSITLDTACSGSLVGLDLACRSLQAGEVDMAIVAASNLYLNPDHVMDQGSVGQAHSPTALCHSFDADADGYCKAEAVGCLLVKRLSDALRDRDPIRTIIRGTSSNSNGRTRGTGGIAQPSGEMQAAAIRAAYENAGITDFNETAFLECHGTGTPAGDPEEVHGAGSVFAPARDPRKPLIIGSIKANVGHSEPSAGISGLIKIILAMEKGVIPGNPTFWKPSPKIDFTGNKVRVTRTAIPWPDDGYGVRRASINCFGFGGSNAHAVVDQPSPAQRKAYLTSYRSEEDEDDRDEGDDYVLGDNESSSETQPPPRPHLLVLSANDAVALKSNLSALCGHVANLGVEAPLPDLAYTLSERRSRLWHRAFVTTDSTEDLDEASFVVGKKSANPPKVGLVFTGQGAQWPQMGKDLLATFPQVRDVLRELDGVLQAQADPPGWSLEAELTEARSADHLRQPEFSQPLVTALQICILSLLQSWGVQPVAAVGHSSGEIAAAYAAGYLDRAGAIKAAFYRGRAAVNYHKKVPASSAVGMLAVGLGADKAEPFLAKHSQAWIACFNSPSSITVSGHKDALEKLGDEIREAGHFARVLHVDLAYHSPLMRGIGDEYGKLLRDDQQFIPIRRDGGKSPVAMFSSVTAGKKDTAADADYWVSNMVSAVRFAEALKDLVASEQPDILVEIGPSGALAGPVSQVLKDESLANVGSVAYLASWARGAGAVKALLTVMGRLFVAGAPVDLAGPNGGYASQRTIIDLPNYQWNHGARYWHENQTSVEWRNKRYITHDLLGSKIPGTSWKAPTWRKKLNLADVPWLRDHRMGTDVLVPGMAFVSMAVEAMYQKHCMIHPDESEGVHTPSDLAYRFRDVKFDRAVVVEEGKPTTLLLTLASVPGSDEWHEFRVRTTAAEDQNIVYEHCKGLVRVQEPIGDDGALHGDALAPLRHPQSAEPWYKLQREMGSHFGPSFRKIKQWETVSGQRSCRATLSLEPPTSAWDPQSAYPIHPAVLDVCQQTATAAFLAGERSTLRDVIILSRIDDMVLNRVPHQLQDGLSVAEAVWTGRGRKESVQSWSTNVAVHDPESGALFVRFRGLNYVRLDVEEAPDAHTFDAVQWKPDITHVSQDHLFYVDTNDHSLLDEVVDLVAHKTPRLSVLELGLHAPEPAAARSLWLQGGSDASRSARAACSQYTYAAPDARVQVAVEAANAGRSGNAKFQGLAADRDDLGLPPSSLLCDLAILHSSAGADAETDQVLAKLGDRIKPEAFILVVVHPDVRIAEPSLYSNGEIEQDSDTASESNGPASAGSRDETPASSSGSISSTSDLKQLIHHDGLFQRLHKTGSVLHTFGSPRGYLCHKDTREDVQVAGSIVVARFSDTTPPLPDILRRVIEGWGCTISEKLIQDLELDDGSPSASLTEASVVLVMVELAGPVFPSVSESHWEKTKKLVSSGKPILWVTQGAQTDVVSNPENAMVQGLFRVARREDPGVRLTSLDVQNPASPAAHWAIERILHRVLLTQGADVDTEYAERKGVLLVPRLVVDEALNEFKTVDMGGAVPPVIGEFHTREAQVRLRADKKGSLESLTWCETGAGRRTPVEPGKVDIQVRAMGVNFKDVATTMGIVPENEHMIGCECAGYVRRVGPGVTGFEVGDRVVAQIDGTYVNHLQVVADRVHAIPDTLSFEEATTIPLVYLTAIYSLYHVANLQEGQSVLIHSAAGGVFVTVGTEEKRALLASQFHIPPNRMFSSRNTKFAEEIRRETGGRGVDVILNSLVGELLDESWRLTADGGVMVEIGKRDIVDRNTLTMEPFDRNCSFRAVDLSYVKNISDGLTGRLLNEVFGLVKAGHVKPIQPMTVFPVDQVLDALSYIRRGQHMGKIVISCNDEKLRLPIRPVIPKLQLRPDGSYLIVGGLKGLCGSLAVHMARHGARRLVVMSRSGITDEASARVVLNCASYGCEIREAKGDVSDERFVHSVFESARGESGIAGVIQAAMVLRDKPYEIMTHDDFHTAIKAKVAGTWNLHKASLAHAPLDFFTMLSSISGVVGNKGQANYAAANAFMDAFAFYRQGQGLRAHTVDLGLIEDVGYVAEVGGAALEARFDKREWTPINEGMLRRILGCSIMQQQTGHPGSLSTLSRAQMVTGIAYPLPLDRSDLAGNRRFDYLFVTGGGRGGDEVDSEEQADPLIQGVRAFRIMHESGEVDGAALAKAAVPLLQTQITRLLRLETEMEPGKPLMAYGLDSLSAVELRSWVRQKLGGELSTLDITNASSLVALCEKLVAKLPKPEPQTMPRPAIGRADTNAAFLKRFADREKQDKAADRPEPLSAAQHAALRNKLKDVHFIRPKYSDKTKINVGCMLGKWKRFLLRVGEWSRLRSSGSSKVYIRQFQQLYTTATGRYMDRNDVKEVYKIPFQFHDTVIVPRFKLRAPNINGKPVLGVDDLRVILTFNLAYDTGICPLERQRIQLAGCYQILCFTGARSGELVQNERKKPKDGSVDELFRHKALASVSSQRRIGAKNTDDDDEEEAQDEDSLLLDRLLLQETVGRGRPKALCYEDILLMIVRHPVTGLPTPAMAIKFIHHKGADNKPRPTIFYFTPAKKLIFCAVSTIIGLALHDQAFDAQSLTCASRVLGTKTWGPIQCTPLRWKQSMLKMPVFRRFDGARLAADEAMSYAKLRDDMGRQSLDAGFEKRWTPRFARRGAANAANGNASDAVRDQMMRHDPKFATFHCAYINENVQFDLQNTFLEEEAEDQLYKLFAHVSLTRDPRATRDMVPQEVWDSLPPDPEIQELERRRAKLKGGRYRVQGREEEAEIRMLTNEIRTKVAHREQHIVKEYREYYFYNRPTWDIERQARGEEDEEYAEPEIDLRIPERARLAEILCRQPDDLSSEELLQRRIEAIDLMVALCDKRETVKRDRLRLRSQARSPVAEEPPKPTPFPLLLDPNQCPDCIGDERLPLEERTFKYCRTTVRNDHFDDQHLGEREHALQRGDLVRCNHPRCQDDPTFPTLDAFRRHVQLKHGVSLRTSDQVNQRRSKKAKHRLMAKGRRG</sequence>
<accession>A0A8H6JFY6</accession>
<dbReference type="InterPro" id="IPR036736">
    <property type="entry name" value="ACP-like_sf"/>
</dbReference>
<feature type="compositionally biased region" description="Acidic residues" evidence="7">
    <location>
        <begin position="517"/>
        <end position="530"/>
    </location>
</feature>
<dbReference type="Pfam" id="PF00550">
    <property type="entry name" value="PP-binding"/>
    <property type="match status" value="1"/>
</dbReference>
<evidence type="ECO:0000259" key="10">
    <source>
        <dbReference type="PROSITE" id="PS52019"/>
    </source>
</evidence>
<evidence type="ECO:0000256" key="7">
    <source>
        <dbReference type="SAM" id="MobiDB-lite"/>
    </source>
</evidence>
<dbReference type="InterPro" id="IPR011032">
    <property type="entry name" value="GroES-like_sf"/>
</dbReference>
<proteinExistence type="predicted"/>
<dbReference type="Pfam" id="PF00698">
    <property type="entry name" value="Acyl_transf_1"/>
    <property type="match status" value="1"/>
</dbReference>
<dbReference type="InterPro" id="IPR016039">
    <property type="entry name" value="Thiolase-like"/>
</dbReference>
<keyword evidence="4" id="KW-0560">Oxidoreductase</keyword>
<dbReference type="SMART" id="SM00829">
    <property type="entry name" value="PKS_ER"/>
    <property type="match status" value="1"/>
</dbReference>
<keyword evidence="2" id="KW-0597">Phosphoprotein</keyword>
<evidence type="ECO:0000256" key="5">
    <source>
        <dbReference type="ARBA" id="ARBA00023268"/>
    </source>
</evidence>
<dbReference type="InterPro" id="IPR042104">
    <property type="entry name" value="PKS_dehydratase_sf"/>
</dbReference>
<dbReference type="PROSITE" id="PS52004">
    <property type="entry name" value="KS3_2"/>
    <property type="match status" value="1"/>
</dbReference>
<dbReference type="GO" id="GO:0016491">
    <property type="term" value="F:oxidoreductase activity"/>
    <property type="evidence" value="ECO:0007669"/>
    <property type="project" value="UniProtKB-KW"/>
</dbReference>
<keyword evidence="3" id="KW-0808">Transferase</keyword>
<feature type="active site" description="Proton donor; for dehydratase activity" evidence="6">
    <location>
        <position position="1231"/>
    </location>
</feature>
<dbReference type="SUPFAM" id="SSF52151">
    <property type="entry name" value="FabD/lysophospholipase-like"/>
    <property type="match status" value="1"/>
</dbReference>
<dbReference type="SMART" id="SM00827">
    <property type="entry name" value="PKS_AT"/>
    <property type="match status" value="1"/>
</dbReference>
<dbReference type="Pfam" id="PF13602">
    <property type="entry name" value="ADH_zinc_N_2"/>
    <property type="match status" value="1"/>
</dbReference>
<gene>
    <name evidence="11" type="ORF">CSOJ01_05119</name>
</gene>
<evidence type="ECO:0000256" key="1">
    <source>
        <dbReference type="ARBA" id="ARBA00022450"/>
    </source>
</evidence>
<dbReference type="Pfam" id="PF08659">
    <property type="entry name" value="KR"/>
    <property type="match status" value="1"/>
</dbReference>
<feature type="active site" description="Proton acceptor; for dehydratase activity" evidence="6">
    <location>
        <position position="1043"/>
    </location>
</feature>
<dbReference type="PROSITE" id="PS52019">
    <property type="entry name" value="PKS_MFAS_DH"/>
    <property type="match status" value="1"/>
</dbReference>
<dbReference type="Gene3D" id="3.40.50.720">
    <property type="entry name" value="NAD(P)-binding Rossmann-like Domain"/>
    <property type="match status" value="2"/>
</dbReference>
<dbReference type="GO" id="GO:0006633">
    <property type="term" value="P:fatty acid biosynthetic process"/>
    <property type="evidence" value="ECO:0007669"/>
    <property type="project" value="TreeGrafter"/>
</dbReference>